<dbReference type="EMBL" id="KM411959">
    <property type="protein sequence ID" value="AIZ94860.1"/>
    <property type="molecule type" value="Genomic_DNA"/>
</dbReference>
<reference evidence="1" key="1">
    <citation type="submission" date="2014-08" db="EMBL/GenBank/DDBJ databases">
        <title>Directed in vitro evolution of therapeutic bacteriophage: the Appelmans protocol.</title>
        <authorList>
            <person name="Burrowes B.H."/>
            <person name="Molineux I.J."/>
            <person name="Alves D.R."/>
            <person name="Fralick J.A."/>
        </authorList>
    </citation>
    <scope>NUCLEOTIDE SEQUENCE [LARGE SCALE GENOMIC DNA]</scope>
</reference>
<dbReference type="Proteomes" id="UP000030921">
    <property type="component" value="Genome"/>
</dbReference>
<protein>
    <submittedName>
        <fullName evidence="1">Uncharacterized protein</fullName>
    </submittedName>
</protein>
<evidence type="ECO:0000313" key="1">
    <source>
        <dbReference type="EMBL" id="AIZ94860.1"/>
    </source>
</evidence>
<dbReference type="RefSeq" id="YP_009148198.1">
    <property type="nucleotide sequence ID" value="NC_027345.1"/>
</dbReference>
<dbReference type="GeneID" id="24631906"/>
<accession>A0A0A7NP72</accession>
<proteinExistence type="predicted"/>
<name>A0A0A7NP72_9CAUD</name>
<dbReference type="KEGG" id="vg:24631906"/>
<sequence length="116" mass="13507">MRVEKGLRGSQKVTIDMQKMEQKLADNYRTMSVQLSLQKGETFLYIFDGLTEKVTRKEMINVATGIIHTRIRSYIDPFTQVYVKYKGQWHGYNGLFSPISEKLVPREIIAQSLLFD</sequence>
<organism evidence="1 2">
    <name type="scientific">Pseudomonas phage Pa2</name>
    <dbReference type="NCBI Taxonomy" id="1530400"/>
    <lineage>
        <taxon>Viruses</taxon>
        <taxon>Duplodnaviria</taxon>
        <taxon>Heunggongvirae</taxon>
        <taxon>Uroviricota</taxon>
        <taxon>Caudoviricetes</taxon>
        <taxon>Schitoviridae</taxon>
        <taxon>Migulavirinae</taxon>
        <taxon>Litunavirus</taxon>
        <taxon>Litunavirus Ab09</taxon>
    </lineage>
</organism>
<evidence type="ECO:0000313" key="2">
    <source>
        <dbReference type="Proteomes" id="UP000030921"/>
    </source>
</evidence>